<reference evidence="2" key="1">
    <citation type="submission" date="2017-08" db="EMBL/GenBank/DDBJ databases">
        <title>Draft genome sequence of Lactococcus sp. strain Rs-Y01, isolated from the gut of the lower termite Reticulitermes speratus.</title>
        <authorList>
            <person name="Ohkuma M."/>
            <person name="Yuki M."/>
        </authorList>
    </citation>
    <scope>NUCLEOTIDE SEQUENCE [LARGE SCALE GENOMIC DNA]</scope>
    <source>
        <strain evidence="2">Rs-Y01</strain>
    </source>
</reference>
<accession>A0A224X7S0</accession>
<evidence type="ECO:0000313" key="1">
    <source>
        <dbReference type="EMBL" id="GAX48466.1"/>
    </source>
</evidence>
<keyword evidence="2" id="KW-1185">Reference proteome</keyword>
<comment type="caution">
    <text evidence="1">The sequence shown here is derived from an EMBL/GenBank/DDBJ whole genome shotgun (WGS) entry which is preliminary data.</text>
</comment>
<dbReference type="Proteomes" id="UP000218689">
    <property type="component" value="Unassembled WGS sequence"/>
</dbReference>
<protein>
    <submittedName>
        <fullName evidence="1">Uncharacterized protein</fullName>
    </submittedName>
</protein>
<evidence type="ECO:0000313" key="2">
    <source>
        <dbReference type="Proteomes" id="UP000218689"/>
    </source>
</evidence>
<name>A0A224X7S0_9LACT</name>
<dbReference type="AlphaFoldDB" id="A0A224X7S0"/>
<proteinExistence type="predicted"/>
<gene>
    <name evidence="1" type="ORF">RsY01_2095</name>
</gene>
<dbReference type="EMBL" id="BEDT01000008">
    <property type="protein sequence ID" value="GAX48466.1"/>
    <property type="molecule type" value="Genomic_DNA"/>
</dbReference>
<sequence length="62" mass="7072">MLFGFIALLVFMIYDVSSRSDDIATIFIGLFAAILLFYRHRLFAIGLTEGQDILVEIEKNTE</sequence>
<organism evidence="1 2">
    <name type="scientific">Pseudolactococcus reticulitermitis</name>
    <dbReference type="NCBI Taxonomy" id="2025039"/>
    <lineage>
        <taxon>Bacteria</taxon>
        <taxon>Bacillati</taxon>
        <taxon>Bacillota</taxon>
        <taxon>Bacilli</taxon>
        <taxon>Lactobacillales</taxon>
        <taxon>Streptococcaceae</taxon>
        <taxon>Pseudolactococcus</taxon>
    </lineage>
</organism>